<protein>
    <recommendedName>
        <fullName evidence="6">Transmembrane protein</fullName>
    </recommendedName>
</protein>
<evidence type="ECO:0000313" key="4">
    <source>
        <dbReference type="EMBL" id="KAJ7749448.1"/>
    </source>
</evidence>
<comment type="caution">
    <text evidence="4">The sequence shown here is derived from an EMBL/GenBank/DDBJ whole genome shotgun (WGS) entry which is preliminary data.</text>
</comment>
<keyword evidence="2" id="KW-0812">Transmembrane</keyword>
<dbReference type="AlphaFoldDB" id="A0AAD7IUJ4"/>
<evidence type="ECO:0000256" key="3">
    <source>
        <dbReference type="SAM" id="SignalP"/>
    </source>
</evidence>
<evidence type="ECO:0000256" key="1">
    <source>
        <dbReference type="SAM" id="MobiDB-lite"/>
    </source>
</evidence>
<feature type="transmembrane region" description="Helical" evidence="2">
    <location>
        <begin position="41"/>
        <end position="59"/>
    </location>
</feature>
<feature type="compositionally biased region" description="Pro residues" evidence="1">
    <location>
        <begin position="153"/>
        <end position="176"/>
    </location>
</feature>
<keyword evidence="3" id="KW-0732">Signal</keyword>
<feature type="signal peptide" evidence="3">
    <location>
        <begin position="1"/>
        <end position="25"/>
    </location>
</feature>
<gene>
    <name evidence="4" type="ORF">B0H16DRAFT_1551494</name>
</gene>
<feature type="chain" id="PRO_5042022522" description="Transmembrane protein" evidence="3">
    <location>
        <begin position="26"/>
        <end position="196"/>
    </location>
</feature>
<accession>A0AAD7IUJ4</accession>
<sequence>MHRPQFASAAAVLVPLAALVVGVRAQNNGNSNTRGTSHSSAIIALIVAAVFILVLCCGIQRRRVARASAFRTANNGGVLLPTNTAYVPPPFPPVNATSRYPHGLQYGSYATPPRTTPTAPVPGSEYPLPPPGAGADWAPPPYMKEGEAVGVYAPPPGPPPPGFDAVYEPPPGPPPRAHISSNSQDFNGGFRPPPAS</sequence>
<name>A0AAD7IUJ4_9AGAR</name>
<keyword evidence="2" id="KW-1133">Transmembrane helix</keyword>
<evidence type="ECO:0000256" key="2">
    <source>
        <dbReference type="SAM" id="Phobius"/>
    </source>
</evidence>
<evidence type="ECO:0000313" key="5">
    <source>
        <dbReference type="Proteomes" id="UP001215598"/>
    </source>
</evidence>
<keyword evidence="5" id="KW-1185">Reference proteome</keyword>
<proteinExistence type="predicted"/>
<reference evidence="4" key="1">
    <citation type="submission" date="2023-03" db="EMBL/GenBank/DDBJ databases">
        <title>Massive genome expansion in bonnet fungi (Mycena s.s.) driven by repeated elements and novel gene families across ecological guilds.</title>
        <authorList>
            <consortium name="Lawrence Berkeley National Laboratory"/>
            <person name="Harder C.B."/>
            <person name="Miyauchi S."/>
            <person name="Viragh M."/>
            <person name="Kuo A."/>
            <person name="Thoen E."/>
            <person name="Andreopoulos B."/>
            <person name="Lu D."/>
            <person name="Skrede I."/>
            <person name="Drula E."/>
            <person name="Henrissat B."/>
            <person name="Morin E."/>
            <person name="Kohler A."/>
            <person name="Barry K."/>
            <person name="LaButti K."/>
            <person name="Morin E."/>
            <person name="Salamov A."/>
            <person name="Lipzen A."/>
            <person name="Mereny Z."/>
            <person name="Hegedus B."/>
            <person name="Baldrian P."/>
            <person name="Stursova M."/>
            <person name="Weitz H."/>
            <person name="Taylor A."/>
            <person name="Grigoriev I.V."/>
            <person name="Nagy L.G."/>
            <person name="Martin F."/>
            <person name="Kauserud H."/>
        </authorList>
    </citation>
    <scope>NUCLEOTIDE SEQUENCE</scope>
    <source>
        <strain evidence="4">CBHHK182m</strain>
    </source>
</reference>
<organism evidence="4 5">
    <name type="scientific">Mycena metata</name>
    <dbReference type="NCBI Taxonomy" id="1033252"/>
    <lineage>
        <taxon>Eukaryota</taxon>
        <taxon>Fungi</taxon>
        <taxon>Dikarya</taxon>
        <taxon>Basidiomycota</taxon>
        <taxon>Agaricomycotina</taxon>
        <taxon>Agaricomycetes</taxon>
        <taxon>Agaricomycetidae</taxon>
        <taxon>Agaricales</taxon>
        <taxon>Marasmiineae</taxon>
        <taxon>Mycenaceae</taxon>
        <taxon>Mycena</taxon>
    </lineage>
</organism>
<keyword evidence="2" id="KW-0472">Membrane</keyword>
<evidence type="ECO:0008006" key="6">
    <source>
        <dbReference type="Google" id="ProtNLM"/>
    </source>
</evidence>
<dbReference type="EMBL" id="JARKIB010000069">
    <property type="protein sequence ID" value="KAJ7749448.1"/>
    <property type="molecule type" value="Genomic_DNA"/>
</dbReference>
<feature type="region of interest" description="Disordered" evidence="1">
    <location>
        <begin position="148"/>
        <end position="196"/>
    </location>
</feature>
<dbReference type="Proteomes" id="UP001215598">
    <property type="component" value="Unassembled WGS sequence"/>
</dbReference>